<dbReference type="Gene3D" id="1.10.287.1260">
    <property type="match status" value="1"/>
</dbReference>
<dbReference type="GO" id="GO:0055085">
    <property type="term" value="P:transmembrane transport"/>
    <property type="evidence" value="ECO:0007669"/>
    <property type="project" value="InterPro"/>
</dbReference>
<keyword evidence="8" id="KW-0732">Signal</keyword>
<dbReference type="InterPro" id="IPR049278">
    <property type="entry name" value="MS_channel_C"/>
</dbReference>
<dbReference type="SUPFAM" id="SSF82861">
    <property type="entry name" value="Mechanosensitive channel protein MscS (YggB), transmembrane region"/>
    <property type="match status" value="1"/>
</dbReference>
<evidence type="ECO:0000313" key="13">
    <source>
        <dbReference type="Proteomes" id="UP000315995"/>
    </source>
</evidence>
<evidence type="ECO:0000259" key="9">
    <source>
        <dbReference type="Pfam" id="PF00924"/>
    </source>
</evidence>
<dbReference type="Gene3D" id="2.30.30.60">
    <property type="match status" value="1"/>
</dbReference>
<feature type="transmembrane region" description="Helical" evidence="7">
    <location>
        <begin position="140"/>
        <end position="164"/>
    </location>
</feature>
<dbReference type="InterPro" id="IPR023408">
    <property type="entry name" value="MscS_beta-dom_sf"/>
</dbReference>
<dbReference type="InterPro" id="IPR006685">
    <property type="entry name" value="MscS_channel_2nd"/>
</dbReference>
<dbReference type="InterPro" id="IPR010920">
    <property type="entry name" value="LSM_dom_sf"/>
</dbReference>
<dbReference type="EMBL" id="CP041186">
    <property type="protein sequence ID" value="QDG51901.1"/>
    <property type="molecule type" value="Genomic_DNA"/>
</dbReference>
<dbReference type="GO" id="GO:0005886">
    <property type="term" value="C:plasma membrane"/>
    <property type="evidence" value="ECO:0007669"/>
    <property type="project" value="UniProtKB-SubCell"/>
</dbReference>
<dbReference type="Pfam" id="PF21082">
    <property type="entry name" value="MS_channel_3rd"/>
    <property type="match status" value="1"/>
</dbReference>
<dbReference type="PANTHER" id="PTHR43634:SF2">
    <property type="entry name" value="LOW CONDUCTANCE MECHANOSENSITIVE CHANNEL YNAI"/>
    <property type="match status" value="1"/>
</dbReference>
<proteinExistence type="inferred from homology"/>
<dbReference type="SUPFAM" id="SSF50182">
    <property type="entry name" value="Sm-like ribonucleoproteins"/>
    <property type="match status" value="1"/>
</dbReference>
<dbReference type="Proteomes" id="UP000315995">
    <property type="component" value="Chromosome"/>
</dbReference>
<evidence type="ECO:0000256" key="5">
    <source>
        <dbReference type="ARBA" id="ARBA00022989"/>
    </source>
</evidence>
<accession>A0A5B8Y5A6</accession>
<dbReference type="InterPro" id="IPR045042">
    <property type="entry name" value="YnaI-like"/>
</dbReference>
<feature type="domain" description="Mechanosensitive ion channel transmembrane helices 2/3" evidence="11">
    <location>
        <begin position="194"/>
        <end position="233"/>
    </location>
</feature>
<comment type="subcellular location">
    <subcellularLocation>
        <location evidence="1">Cell membrane</location>
        <topology evidence="1">Multi-pass membrane protein</topology>
    </subcellularLocation>
</comment>
<keyword evidence="3" id="KW-1003">Cell membrane</keyword>
<feature type="domain" description="Mechanosensitive ion channel MscS" evidence="9">
    <location>
        <begin position="236"/>
        <end position="300"/>
    </location>
</feature>
<evidence type="ECO:0000256" key="8">
    <source>
        <dbReference type="SAM" id="SignalP"/>
    </source>
</evidence>
<evidence type="ECO:0000256" key="7">
    <source>
        <dbReference type="SAM" id="Phobius"/>
    </source>
</evidence>
<evidence type="ECO:0000256" key="2">
    <source>
        <dbReference type="ARBA" id="ARBA00008017"/>
    </source>
</evidence>
<feature type="transmembrane region" description="Helical" evidence="7">
    <location>
        <begin position="118"/>
        <end position="134"/>
    </location>
</feature>
<dbReference type="AlphaFoldDB" id="A0A4Y6PU96"/>
<dbReference type="SUPFAM" id="SSF82689">
    <property type="entry name" value="Mechanosensitive channel protein MscS (YggB), C-terminal domain"/>
    <property type="match status" value="1"/>
</dbReference>
<evidence type="ECO:0000256" key="4">
    <source>
        <dbReference type="ARBA" id="ARBA00022692"/>
    </source>
</evidence>
<dbReference type="Pfam" id="PF21088">
    <property type="entry name" value="MS_channel_1st"/>
    <property type="match status" value="1"/>
</dbReference>
<evidence type="ECO:0000313" key="12">
    <source>
        <dbReference type="EMBL" id="QDG51901.1"/>
    </source>
</evidence>
<keyword evidence="4 7" id="KW-0812">Transmembrane</keyword>
<dbReference type="InterPro" id="IPR011014">
    <property type="entry name" value="MscS_channel_TM-2"/>
</dbReference>
<sequence length="423" mass="46684">MFERGKERMRTVSLWLAAAAITLTSTSAFAQAGSDSAAEKVAPDGPLPEWEEFVEGVLAIDLFNIPVWRLGLSLLMLLLGFSLRGFLLDKLLTPFKLLFGRTETEIDDRLLEGVRGPLGWVVNLVAVYFALLFLEPPASLMTVATLVLQTIGTVLVAWVVYRVLDVGMHAMLKYTEQTESEMDDQLVPLVMRVARVVLFIIVGIAIIQQWGYDVTSLIAGLGIGGLAFALAAKPTLSNWFGSLMIFTDRPFKMGDWVRTDVGEGIVEEVGLRSTKIRTFSDTLITVPNADIATRAVENCSAMKKRRLRTHIGLVYGTSSEQMDEIIAKIKQRILDDERIEDESMKVFFEGFGASSLDVLVQCWMLTTAYDEFMEIKQALLLDVMAIVEDAGSGFAFPSQSVYLENAVRFEGAAVVPGAPHEPN</sequence>
<gene>
    <name evidence="12" type="ORF">FIV42_14480</name>
</gene>
<protein>
    <submittedName>
        <fullName evidence="12">Mechanosensitive ion channel family protein</fullName>
    </submittedName>
</protein>
<feature type="signal peptide" evidence="8">
    <location>
        <begin position="1"/>
        <end position="30"/>
    </location>
</feature>
<feature type="chain" id="PRO_5030106451" evidence="8">
    <location>
        <begin position="31"/>
        <end position="423"/>
    </location>
</feature>
<dbReference type="RefSeq" id="WP_141198379.1">
    <property type="nucleotide sequence ID" value="NZ_CP041186.1"/>
</dbReference>
<feature type="transmembrane region" description="Helical" evidence="7">
    <location>
        <begin position="214"/>
        <end position="232"/>
    </location>
</feature>
<accession>A0A4Y6PU96</accession>
<keyword evidence="5 7" id="KW-1133">Transmembrane helix</keyword>
<feature type="transmembrane region" description="Helical" evidence="7">
    <location>
        <begin position="67"/>
        <end position="87"/>
    </location>
</feature>
<evidence type="ECO:0000256" key="1">
    <source>
        <dbReference type="ARBA" id="ARBA00004651"/>
    </source>
</evidence>
<evidence type="ECO:0000259" key="10">
    <source>
        <dbReference type="Pfam" id="PF21082"/>
    </source>
</evidence>
<evidence type="ECO:0000256" key="3">
    <source>
        <dbReference type="ARBA" id="ARBA00022475"/>
    </source>
</evidence>
<evidence type="ECO:0000256" key="6">
    <source>
        <dbReference type="ARBA" id="ARBA00023136"/>
    </source>
</evidence>
<feature type="domain" description="Mechanosensitive ion channel MscS C-terminal" evidence="10">
    <location>
        <begin position="309"/>
        <end position="392"/>
    </location>
</feature>
<keyword evidence="6 7" id="KW-0472">Membrane</keyword>
<evidence type="ECO:0000259" key="11">
    <source>
        <dbReference type="Pfam" id="PF21088"/>
    </source>
</evidence>
<feature type="transmembrane region" description="Helical" evidence="7">
    <location>
        <begin position="185"/>
        <end position="208"/>
    </location>
</feature>
<dbReference type="InterPro" id="IPR011066">
    <property type="entry name" value="MscS_channel_C_sf"/>
</dbReference>
<dbReference type="OrthoDB" id="9775207at2"/>
<keyword evidence="13" id="KW-1185">Reference proteome</keyword>
<organism evidence="12 13">
    <name type="scientific">Persicimonas caeni</name>
    <dbReference type="NCBI Taxonomy" id="2292766"/>
    <lineage>
        <taxon>Bacteria</taxon>
        <taxon>Deltaproteobacteria</taxon>
        <taxon>Bradymonadales</taxon>
        <taxon>Bradymonadaceae</taxon>
        <taxon>Persicimonas</taxon>
    </lineage>
</organism>
<comment type="similarity">
    <text evidence="2">Belongs to the MscS (TC 1.A.23) family.</text>
</comment>
<reference evidence="12 13" key="1">
    <citation type="submission" date="2019-06" db="EMBL/GenBank/DDBJ databases">
        <title>Persicimonas caeni gen. nov., sp. nov., a predatory bacterium isolated from solar saltern.</title>
        <authorList>
            <person name="Wang S."/>
        </authorList>
    </citation>
    <scope>NUCLEOTIDE SEQUENCE [LARGE SCALE GENOMIC DNA]</scope>
    <source>
        <strain evidence="12 13">YN101</strain>
    </source>
</reference>
<dbReference type="Pfam" id="PF00924">
    <property type="entry name" value="MS_channel_2nd"/>
    <property type="match status" value="1"/>
</dbReference>
<dbReference type="InterPro" id="IPR049142">
    <property type="entry name" value="MS_channel_1st"/>
</dbReference>
<dbReference type="Gene3D" id="3.30.70.100">
    <property type="match status" value="1"/>
</dbReference>
<dbReference type="PANTHER" id="PTHR43634">
    <property type="entry name" value="OW CONDUCTANCE MECHANOSENSITIVE CHANNEL"/>
    <property type="match status" value="1"/>
</dbReference>
<name>A0A4Y6PU96_PERCE</name>